<organism evidence="2 3">
    <name type="scientific">Haematococcus lacustris</name>
    <name type="common">Green alga</name>
    <name type="synonym">Haematococcus pluvialis</name>
    <dbReference type="NCBI Taxonomy" id="44745"/>
    <lineage>
        <taxon>Eukaryota</taxon>
        <taxon>Viridiplantae</taxon>
        <taxon>Chlorophyta</taxon>
        <taxon>core chlorophytes</taxon>
        <taxon>Chlorophyceae</taxon>
        <taxon>CS clade</taxon>
        <taxon>Chlamydomonadales</taxon>
        <taxon>Haematococcaceae</taxon>
        <taxon>Haematococcus</taxon>
    </lineage>
</organism>
<keyword evidence="3" id="KW-1185">Reference proteome</keyword>
<accession>A0A699ZY77</accession>
<sequence>MRRYVLVGVLPVCCVRPGSARLRGEWRSCGISVKVKVLQPCFQGMCEQVTVQLHTDQDTVFASDVVDAELGSHGGSSLDSPPGYPDGGRSGFGQWPAPAGLPSSHASSSVRAVLGCDPTANGRQWLMFTSASTSLCHIVPVSCQDTVFLLTCMAPCGGACRQAFAGRHEHCPVSCHAAKLRRHSRDATAWSVLSRACPEQGQPRPSATPHP</sequence>
<evidence type="ECO:0000313" key="2">
    <source>
        <dbReference type="EMBL" id="GFH27431.1"/>
    </source>
</evidence>
<feature type="region of interest" description="Disordered" evidence="1">
    <location>
        <begin position="72"/>
        <end position="100"/>
    </location>
</feature>
<gene>
    <name evidence="2" type="ORF">HaLaN_25750</name>
</gene>
<evidence type="ECO:0000313" key="3">
    <source>
        <dbReference type="Proteomes" id="UP000485058"/>
    </source>
</evidence>
<dbReference type="AlphaFoldDB" id="A0A699ZY77"/>
<comment type="caution">
    <text evidence="2">The sequence shown here is derived from an EMBL/GenBank/DDBJ whole genome shotgun (WGS) entry which is preliminary data.</text>
</comment>
<proteinExistence type="predicted"/>
<name>A0A699ZY77_HAELA</name>
<evidence type="ECO:0000256" key="1">
    <source>
        <dbReference type="SAM" id="MobiDB-lite"/>
    </source>
</evidence>
<protein>
    <submittedName>
        <fullName evidence="2">Uncharacterized protein</fullName>
    </submittedName>
</protein>
<dbReference type="EMBL" id="BLLF01003471">
    <property type="protein sequence ID" value="GFH27431.1"/>
    <property type="molecule type" value="Genomic_DNA"/>
</dbReference>
<dbReference type="Proteomes" id="UP000485058">
    <property type="component" value="Unassembled WGS sequence"/>
</dbReference>
<reference evidence="2 3" key="1">
    <citation type="submission" date="2020-02" db="EMBL/GenBank/DDBJ databases">
        <title>Draft genome sequence of Haematococcus lacustris strain NIES-144.</title>
        <authorList>
            <person name="Morimoto D."/>
            <person name="Nakagawa S."/>
            <person name="Yoshida T."/>
            <person name="Sawayama S."/>
        </authorList>
    </citation>
    <scope>NUCLEOTIDE SEQUENCE [LARGE SCALE GENOMIC DNA]</scope>
    <source>
        <strain evidence="2 3">NIES-144</strain>
    </source>
</reference>